<keyword evidence="4 8" id="KW-1003">Cell membrane</keyword>
<sequence>MDIVVIVAAIAVGAFVKGVTGTGLPQIAIPIMAAILGVERAVVIMAIPGIASNAWLVWANRDAAAATRDLRVLTATGIVGAVAGTIVLTAVNGRLLSVALALVILGYVLVVVRRPHLSLPPRLTRWTSPPVGMMAGGLHGATGVSGPLLTTYLHGFALAPPAYVFSVSVLLLVFATVQVVTIAGLGLYTADRLLDSLLALVPIAVVLPLGHRLSRRLPTDVFRRTVLIGLVVTAVVLVVNAVRG</sequence>
<evidence type="ECO:0000256" key="4">
    <source>
        <dbReference type="ARBA" id="ARBA00022475"/>
    </source>
</evidence>
<reference evidence="9" key="1">
    <citation type="submission" date="2020-02" db="EMBL/GenBank/DDBJ databases">
        <authorList>
            <person name="Meier V. D."/>
        </authorList>
    </citation>
    <scope>NUCLEOTIDE SEQUENCE</scope>
    <source>
        <strain evidence="9">AVDCRST_MAG34</strain>
    </source>
</reference>
<dbReference type="Pfam" id="PF01925">
    <property type="entry name" value="TauE"/>
    <property type="match status" value="1"/>
</dbReference>
<feature type="transmembrane region" description="Helical" evidence="8">
    <location>
        <begin position="193"/>
        <end position="209"/>
    </location>
</feature>
<evidence type="ECO:0000256" key="5">
    <source>
        <dbReference type="ARBA" id="ARBA00022692"/>
    </source>
</evidence>
<gene>
    <name evidence="9" type="ORF">AVDCRST_MAG34-78</name>
</gene>
<protein>
    <recommendedName>
        <fullName evidence="8">Probable membrane transporter protein</fullName>
    </recommendedName>
</protein>
<evidence type="ECO:0000256" key="7">
    <source>
        <dbReference type="ARBA" id="ARBA00023136"/>
    </source>
</evidence>
<name>A0A6J4LBN7_9ACTN</name>
<feature type="transmembrane region" description="Helical" evidence="8">
    <location>
        <begin position="95"/>
        <end position="112"/>
    </location>
</feature>
<feature type="transmembrane region" description="Helical" evidence="8">
    <location>
        <begin position="162"/>
        <end position="187"/>
    </location>
</feature>
<comment type="subcellular location">
    <subcellularLocation>
        <location evidence="1 8">Cell membrane</location>
        <topology evidence="1 8">Multi-pass membrane protein</topology>
    </subcellularLocation>
</comment>
<proteinExistence type="inferred from homology"/>
<evidence type="ECO:0000313" key="9">
    <source>
        <dbReference type="EMBL" id="CAA9327891.1"/>
    </source>
</evidence>
<keyword evidence="6 8" id="KW-1133">Transmembrane helix</keyword>
<keyword evidence="5 8" id="KW-0812">Transmembrane</keyword>
<evidence type="ECO:0000256" key="3">
    <source>
        <dbReference type="ARBA" id="ARBA00022448"/>
    </source>
</evidence>
<dbReference type="PANTHER" id="PTHR30269">
    <property type="entry name" value="TRANSMEMBRANE PROTEIN YFCA"/>
    <property type="match status" value="1"/>
</dbReference>
<evidence type="ECO:0000256" key="1">
    <source>
        <dbReference type="ARBA" id="ARBA00004651"/>
    </source>
</evidence>
<organism evidence="9">
    <name type="scientific">uncultured Nocardioidaceae bacterium</name>
    <dbReference type="NCBI Taxonomy" id="253824"/>
    <lineage>
        <taxon>Bacteria</taxon>
        <taxon>Bacillati</taxon>
        <taxon>Actinomycetota</taxon>
        <taxon>Actinomycetes</taxon>
        <taxon>Propionibacteriales</taxon>
        <taxon>Nocardioidaceae</taxon>
        <taxon>environmental samples</taxon>
    </lineage>
</organism>
<evidence type="ECO:0000256" key="6">
    <source>
        <dbReference type="ARBA" id="ARBA00022989"/>
    </source>
</evidence>
<accession>A0A6J4LBN7</accession>
<dbReference type="AlphaFoldDB" id="A0A6J4LBN7"/>
<comment type="similarity">
    <text evidence="2 8">Belongs to the 4-toluene sulfonate uptake permease (TSUP) (TC 2.A.102) family.</text>
</comment>
<dbReference type="InterPro" id="IPR002781">
    <property type="entry name" value="TM_pro_TauE-like"/>
</dbReference>
<evidence type="ECO:0000256" key="8">
    <source>
        <dbReference type="RuleBase" id="RU363041"/>
    </source>
</evidence>
<dbReference type="PANTHER" id="PTHR30269:SF32">
    <property type="entry name" value="MEMBRANE TRANSPORTER PROTEIN-RELATED"/>
    <property type="match status" value="1"/>
</dbReference>
<evidence type="ECO:0000256" key="2">
    <source>
        <dbReference type="ARBA" id="ARBA00009142"/>
    </source>
</evidence>
<dbReference type="InterPro" id="IPR052017">
    <property type="entry name" value="TSUP"/>
</dbReference>
<feature type="transmembrane region" description="Helical" evidence="8">
    <location>
        <begin position="28"/>
        <end position="58"/>
    </location>
</feature>
<dbReference type="EMBL" id="CADCUI010000005">
    <property type="protein sequence ID" value="CAA9327891.1"/>
    <property type="molecule type" value="Genomic_DNA"/>
</dbReference>
<keyword evidence="7 8" id="KW-0472">Membrane</keyword>
<feature type="transmembrane region" description="Helical" evidence="8">
    <location>
        <begin position="70"/>
        <end position="89"/>
    </location>
</feature>
<feature type="transmembrane region" description="Helical" evidence="8">
    <location>
        <begin position="221"/>
        <end position="242"/>
    </location>
</feature>
<keyword evidence="3" id="KW-0813">Transport</keyword>
<dbReference type="GO" id="GO:0005886">
    <property type="term" value="C:plasma membrane"/>
    <property type="evidence" value="ECO:0007669"/>
    <property type="project" value="UniProtKB-SubCell"/>
</dbReference>